<dbReference type="PANTHER" id="PTHR43072">
    <property type="entry name" value="N-ACETYLTRANSFERASE"/>
    <property type="match status" value="1"/>
</dbReference>
<evidence type="ECO:0000259" key="10">
    <source>
        <dbReference type="PROSITE" id="PS51186"/>
    </source>
</evidence>
<organism evidence="11 12">
    <name type="scientific">Pseudogracilibacillus auburnensis</name>
    <dbReference type="NCBI Taxonomy" id="1494959"/>
    <lineage>
        <taxon>Bacteria</taxon>
        <taxon>Bacillati</taxon>
        <taxon>Bacillota</taxon>
        <taxon>Bacilli</taxon>
        <taxon>Bacillales</taxon>
        <taxon>Bacillaceae</taxon>
        <taxon>Pseudogracilibacillus</taxon>
    </lineage>
</organism>
<dbReference type="UniPathway" id="UPA00067">
    <property type="reaction ID" value="UER00122"/>
</dbReference>
<dbReference type="InterPro" id="IPR000182">
    <property type="entry name" value="GNAT_dom"/>
</dbReference>
<gene>
    <name evidence="9" type="primary">ectA</name>
    <name evidence="11" type="ORF">DFR56_101255</name>
</gene>
<evidence type="ECO:0000256" key="1">
    <source>
        <dbReference type="ARBA" id="ARBA00003741"/>
    </source>
</evidence>
<feature type="domain" description="N-acetyltransferase" evidence="10">
    <location>
        <begin position="1"/>
        <end position="141"/>
    </location>
</feature>
<dbReference type="EMBL" id="QJJQ01000001">
    <property type="protein sequence ID" value="PXW90343.1"/>
    <property type="molecule type" value="Genomic_DNA"/>
</dbReference>
<sequence length="146" mass="16798">MFRIVKESKVLDVNSSYSYLMWSKYFNKTSIIAQCEKEEVIGFVSGFLQPESPNTLFIWQVAVDEKHRGKGLATKLIDQLLRQLEEENVRFLEATVTPTNIPSSKLFKGIAKKRETNCAIFECFSEDQFPDPSHEAELTYRIGPLK</sequence>
<keyword evidence="7 9" id="KW-0012">Acyltransferase</keyword>
<evidence type="ECO:0000256" key="2">
    <source>
        <dbReference type="ARBA" id="ARBA00004978"/>
    </source>
</evidence>
<dbReference type="NCBIfam" id="TIGR02406">
    <property type="entry name" value="ectoine_EctA"/>
    <property type="match status" value="1"/>
</dbReference>
<evidence type="ECO:0000256" key="5">
    <source>
        <dbReference type="ARBA" id="ARBA00017935"/>
    </source>
</evidence>
<reference evidence="11 12" key="1">
    <citation type="submission" date="2018-05" db="EMBL/GenBank/DDBJ databases">
        <title>Genomic Encyclopedia of Type Strains, Phase IV (KMG-IV): sequencing the most valuable type-strain genomes for metagenomic binning, comparative biology and taxonomic classification.</title>
        <authorList>
            <person name="Goeker M."/>
        </authorList>
    </citation>
    <scope>NUCLEOTIDE SEQUENCE [LARGE SCALE GENOMIC DNA]</scope>
    <source>
        <strain evidence="11 12">DSM 28556</strain>
    </source>
</reference>
<evidence type="ECO:0000256" key="8">
    <source>
        <dbReference type="ARBA" id="ARBA00048924"/>
    </source>
</evidence>
<dbReference type="EC" id="2.3.1.178" evidence="4 9"/>
<dbReference type="PANTHER" id="PTHR43072:SF23">
    <property type="entry name" value="UPF0039 PROTEIN C11D3.02C"/>
    <property type="match status" value="1"/>
</dbReference>
<protein>
    <recommendedName>
        <fullName evidence="5 9">L-2,4-diaminobutyric acid acetyltransferase</fullName>
        <shortName evidence="9">DABA acetyltransferase</shortName>
        <ecNumber evidence="4 9">2.3.1.178</ecNumber>
    </recommendedName>
</protein>
<dbReference type="Pfam" id="PF00583">
    <property type="entry name" value="Acetyltransf_1"/>
    <property type="match status" value="1"/>
</dbReference>
<dbReference type="OrthoDB" id="2436196at2"/>
<dbReference type="AlphaFoldDB" id="A0A2V3W7I9"/>
<keyword evidence="12" id="KW-1185">Reference proteome</keyword>
<name>A0A2V3W7I9_9BACI</name>
<dbReference type="Proteomes" id="UP000247978">
    <property type="component" value="Unassembled WGS sequence"/>
</dbReference>
<proteinExistence type="inferred from homology"/>
<keyword evidence="6 9" id="KW-0808">Transferase</keyword>
<dbReference type="PROSITE" id="PS51186">
    <property type="entry name" value="GNAT"/>
    <property type="match status" value="1"/>
</dbReference>
<comment type="function">
    <text evidence="1 9">Catalyzes the acetylation of L-2,4-diaminobutyrate (DABA) to gamma-N-acetyl-alpha,gamma-diaminobutyric acid (ADABA) with acetyl coenzyme A.</text>
</comment>
<evidence type="ECO:0000313" key="12">
    <source>
        <dbReference type="Proteomes" id="UP000247978"/>
    </source>
</evidence>
<evidence type="ECO:0000313" key="11">
    <source>
        <dbReference type="EMBL" id="PXW90343.1"/>
    </source>
</evidence>
<dbReference type="CDD" id="cd04301">
    <property type="entry name" value="NAT_SF"/>
    <property type="match status" value="1"/>
</dbReference>
<dbReference type="SUPFAM" id="SSF55729">
    <property type="entry name" value="Acyl-CoA N-acyltransferases (Nat)"/>
    <property type="match status" value="1"/>
</dbReference>
<evidence type="ECO:0000256" key="7">
    <source>
        <dbReference type="ARBA" id="ARBA00023315"/>
    </source>
</evidence>
<dbReference type="InterPro" id="IPR012772">
    <property type="entry name" value="Ectoine_EctA"/>
</dbReference>
<comment type="pathway">
    <text evidence="2 9">Amine and polyamine biosynthesis; ectoine biosynthesis; L-ectoine from L-aspartate 4-semialdehyde: step 2/3.</text>
</comment>
<evidence type="ECO:0000256" key="9">
    <source>
        <dbReference type="RuleBase" id="RU365045"/>
    </source>
</evidence>
<comment type="caution">
    <text evidence="11">The sequence shown here is derived from an EMBL/GenBank/DDBJ whole genome shotgun (WGS) entry which is preliminary data.</text>
</comment>
<dbReference type="GO" id="GO:0033816">
    <property type="term" value="F:diaminobutyrate acetyltransferase activity"/>
    <property type="evidence" value="ECO:0007669"/>
    <property type="project" value="UniProtKB-EC"/>
</dbReference>
<dbReference type="GO" id="GO:0019491">
    <property type="term" value="P:ectoine biosynthetic process"/>
    <property type="evidence" value="ECO:0007669"/>
    <property type="project" value="UniProtKB-UniPathway"/>
</dbReference>
<dbReference type="InterPro" id="IPR016181">
    <property type="entry name" value="Acyl_CoA_acyltransferase"/>
</dbReference>
<dbReference type="Gene3D" id="3.40.630.30">
    <property type="match status" value="1"/>
</dbReference>
<evidence type="ECO:0000256" key="4">
    <source>
        <dbReference type="ARBA" id="ARBA00012355"/>
    </source>
</evidence>
<comment type="similarity">
    <text evidence="3 9">Belongs to the acetyltransferase family. EctA subfamily.</text>
</comment>
<comment type="catalytic activity">
    <reaction evidence="8 9">
        <text>L-2,4-diaminobutanoate + acetyl-CoA = (2S)-4-acetamido-2-aminobutanoate + CoA + H(+)</text>
        <dbReference type="Rhea" id="RHEA:16901"/>
        <dbReference type="ChEBI" id="CHEBI:15378"/>
        <dbReference type="ChEBI" id="CHEBI:57287"/>
        <dbReference type="ChEBI" id="CHEBI:57288"/>
        <dbReference type="ChEBI" id="CHEBI:58761"/>
        <dbReference type="ChEBI" id="CHEBI:58929"/>
        <dbReference type="EC" id="2.3.1.178"/>
    </reaction>
</comment>
<evidence type="ECO:0000256" key="6">
    <source>
        <dbReference type="ARBA" id="ARBA00022679"/>
    </source>
</evidence>
<accession>A0A2V3W7I9</accession>
<evidence type="ECO:0000256" key="3">
    <source>
        <dbReference type="ARBA" id="ARBA00010712"/>
    </source>
</evidence>